<dbReference type="SUPFAM" id="SSF100950">
    <property type="entry name" value="NagB/RpiA/CoA transferase-like"/>
    <property type="match status" value="1"/>
</dbReference>
<dbReference type="GO" id="GO:0006083">
    <property type="term" value="P:acetate metabolic process"/>
    <property type="evidence" value="ECO:0007669"/>
    <property type="project" value="InterPro"/>
</dbReference>
<evidence type="ECO:0000313" key="2">
    <source>
        <dbReference type="EMBL" id="MBB5321537.1"/>
    </source>
</evidence>
<evidence type="ECO:0000313" key="3">
    <source>
        <dbReference type="Proteomes" id="UP000591735"/>
    </source>
</evidence>
<dbReference type="InterPro" id="IPR026888">
    <property type="entry name" value="AcetylCoA_hyd_C"/>
</dbReference>
<accession>A0A840UL14</accession>
<comment type="caution">
    <text evidence="2">The sequence shown here is derived from an EMBL/GenBank/DDBJ whole genome shotgun (WGS) entry which is preliminary data.</text>
</comment>
<gene>
    <name evidence="2" type="ORF">HNR38_002026</name>
</gene>
<dbReference type="GO" id="GO:0008775">
    <property type="term" value="F:acetate CoA-transferase activity"/>
    <property type="evidence" value="ECO:0007669"/>
    <property type="project" value="InterPro"/>
</dbReference>
<dbReference type="RefSeq" id="WP_183703250.1">
    <property type="nucleotide sequence ID" value="NZ_JACHFE010000004.1"/>
</dbReference>
<name>A0A840UL14_9GAMM</name>
<dbReference type="Gene3D" id="3.40.1080.10">
    <property type="entry name" value="Glutaconate Coenzyme A-transferase"/>
    <property type="match status" value="1"/>
</dbReference>
<keyword evidence="2" id="KW-0378">Hydrolase</keyword>
<dbReference type="Pfam" id="PF13336">
    <property type="entry name" value="AcetylCoA_hyd_C"/>
    <property type="match status" value="1"/>
</dbReference>
<dbReference type="InterPro" id="IPR046433">
    <property type="entry name" value="ActCoA_hydro"/>
</dbReference>
<feature type="domain" description="Acetyl-CoA hydrolase/transferase C-terminal" evidence="1">
    <location>
        <begin position="441"/>
        <end position="607"/>
    </location>
</feature>
<dbReference type="EMBL" id="JACHFE010000004">
    <property type="protein sequence ID" value="MBB5321537.1"/>
    <property type="molecule type" value="Genomic_DNA"/>
</dbReference>
<dbReference type="Proteomes" id="UP000591735">
    <property type="component" value="Unassembled WGS sequence"/>
</dbReference>
<dbReference type="InterPro" id="IPR037171">
    <property type="entry name" value="NagB/RpiA_transferase-like"/>
</dbReference>
<dbReference type="PANTHER" id="PTHR21432:SF20">
    <property type="entry name" value="ACETYL-COA HYDROLASE"/>
    <property type="match status" value="1"/>
</dbReference>
<proteinExistence type="predicted"/>
<dbReference type="Gene3D" id="3.40.1080.20">
    <property type="entry name" value="Acetyl-CoA hydrolase/transferase C-terminal domain"/>
    <property type="match status" value="1"/>
</dbReference>
<dbReference type="GO" id="GO:0016787">
    <property type="term" value="F:hydrolase activity"/>
    <property type="evidence" value="ECO:0007669"/>
    <property type="project" value="UniProtKB-KW"/>
</dbReference>
<dbReference type="AlphaFoldDB" id="A0A840UL14"/>
<dbReference type="PANTHER" id="PTHR21432">
    <property type="entry name" value="ACETYL-COA HYDROLASE-RELATED"/>
    <property type="match status" value="1"/>
</dbReference>
<evidence type="ECO:0000259" key="1">
    <source>
        <dbReference type="Pfam" id="PF13336"/>
    </source>
</evidence>
<protein>
    <submittedName>
        <fullName evidence="2">Acyl-CoA hydrolase</fullName>
    </submittedName>
</protein>
<sequence>MAKSTDKRRDNPEDCVDRVIERVGKNITLGLPLGLGKPIRFVNALYQRACQDPEIQLHIVTALSLLAPEGSSSLEKRFMAPFARRLYGNIPELAYARDVSRNRLPDNVTVSEFFFKAGSYLNNESQQRHYVCTNYTHAVRDLLAIGVNVVGQMVSPGENHGCPGQVSLSCNPDLSLDIFPLLREKEARGTPVALMAEMNASLPWLGNHAVIAEDDFDVVLSDPASDYPLFSAPQMSVSPADHLIGFYASALLRDGGTLQVGIGSLGVGLVQSTILRHHRNPLWRALYDHLQVAEQFPVAAECGGTEPFEVGLYGCSEMMVDGFLYLMQEGILTREVFGDAGLQRLVNEGRLTTEPSLEMLDVLVGEGLIDPVLRNRDVLWLLEHGILRQGAALEQDGLRLADGDGVSPDITDPRTRKALTEGGLGERLSGGCVMHGGFYVGPERFYQALRDLPEEQRRKICMTSVGFINQLYDHAYGDQKLKVAQRAHGRFINTAMMYTLGGAAVSDGLDDGRVVSGVGGQYNFVAMAHELPGARSILALRATRQSGDNTESNIVFNYGHCTIPRHLRDIVITEYGIADLRGQPDEEVYLRLIRIADSRFQEELLARAQKAGKVSRDFCLPAHWRNNTPEAVRKALAIVDDPDAFPAFPFGRDFTDEELTLGKALKGLAAASATRRGKLSLLWQALRAKDEDERYTALLERMGLRNPRGLRDRLDRKLVIHGLQTLESRKATGNQTH</sequence>
<keyword evidence="3" id="KW-1185">Reference proteome</keyword>
<reference evidence="2 3" key="1">
    <citation type="submission" date="2020-08" db="EMBL/GenBank/DDBJ databases">
        <title>Genomic Encyclopedia of Type Strains, Phase IV (KMG-IV): sequencing the most valuable type-strain genomes for metagenomic binning, comparative biology and taxonomic classification.</title>
        <authorList>
            <person name="Goeker M."/>
        </authorList>
    </citation>
    <scope>NUCLEOTIDE SEQUENCE [LARGE SCALE GENOMIC DNA]</scope>
    <source>
        <strain evidence="2 3">DSM 22359</strain>
    </source>
</reference>
<organism evidence="2 3">
    <name type="scientific">Marinobacter oulmenensis</name>
    <dbReference type="NCBI Taxonomy" id="643747"/>
    <lineage>
        <taxon>Bacteria</taxon>
        <taxon>Pseudomonadati</taxon>
        <taxon>Pseudomonadota</taxon>
        <taxon>Gammaproteobacteria</taxon>
        <taxon>Pseudomonadales</taxon>
        <taxon>Marinobacteraceae</taxon>
        <taxon>Marinobacter</taxon>
    </lineage>
</organism>
<dbReference type="InterPro" id="IPR038460">
    <property type="entry name" value="AcetylCoA_hyd_C_sf"/>
</dbReference>